<feature type="transmembrane region" description="Helical" evidence="1">
    <location>
        <begin position="70"/>
        <end position="91"/>
    </location>
</feature>
<name>A0ABU7KWG6_9ACTN</name>
<keyword evidence="1" id="KW-1133">Transmembrane helix</keyword>
<dbReference type="EMBL" id="JAUUCC010000078">
    <property type="protein sequence ID" value="MEE2053650.1"/>
    <property type="molecule type" value="Genomic_DNA"/>
</dbReference>
<keyword evidence="1" id="KW-0812">Transmembrane</keyword>
<reference evidence="2 3" key="1">
    <citation type="submission" date="2023-07" db="EMBL/GenBank/DDBJ databases">
        <authorList>
            <person name="Girao M."/>
            <person name="Carvalho M.F."/>
        </authorList>
    </citation>
    <scope>NUCLEOTIDE SEQUENCE [LARGE SCALE GENOMIC DNA]</scope>
    <source>
        <strain evidence="2 3">66/93</strain>
    </source>
</reference>
<evidence type="ECO:0000313" key="3">
    <source>
        <dbReference type="Proteomes" id="UP001348641"/>
    </source>
</evidence>
<gene>
    <name evidence="2" type="ORF">Q8A49_24425</name>
</gene>
<keyword evidence="1" id="KW-0472">Membrane</keyword>
<sequence>MSTVDHGGHPFGDIRHRVLRIDAETENPIVPTDTAVLLLACSLLGVIAVLIGVGAAYLARRDRCSWPTALIRAAAAMAATATVAAAVTAALTSLTC</sequence>
<accession>A0ABU7KWG6</accession>
<dbReference type="Proteomes" id="UP001348641">
    <property type="component" value="Unassembled WGS sequence"/>
</dbReference>
<comment type="caution">
    <text evidence="2">The sequence shown here is derived from an EMBL/GenBank/DDBJ whole genome shotgun (WGS) entry which is preliminary data.</text>
</comment>
<feature type="transmembrane region" description="Helical" evidence="1">
    <location>
        <begin position="35"/>
        <end position="58"/>
    </location>
</feature>
<protein>
    <submittedName>
        <fullName evidence="2">Uncharacterized protein</fullName>
    </submittedName>
</protein>
<dbReference type="RefSeq" id="WP_330160581.1">
    <property type="nucleotide sequence ID" value="NZ_JAUUCC010000078.1"/>
</dbReference>
<proteinExistence type="predicted"/>
<evidence type="ECO:0000256" key="1">
    <source>
        <dbReference type="SAM" id="Phobius"/>
    </source>
</evidence>
<organism evidence="2 3">
    <name type="scientific">Nocardiopsis tropica</name>
    <dbReference type="NCBI Taxonomy" id="109330"/>
    <lineage>
        <taxon>Bacteria</taxon>
        <taxon>Bacillati</taxon>
        <taxon>Actinomycetota</taxon>
        <taxon>Actinomycetes</taxon>
        <taxon>Streptosporangiales</taxon>
        <taxon>Nocardiopsidaceae</taxon>
        <taxon>Nocardiopsis</taxon>
    </lineage>
</organism>
<evidence type="ECO:0000313" key="2">
    <source>
        <dbReference type="EMBL" id="MEE2053650.1"/>
    </source>
</evidence>